<dbReference type="EMBL" id="KZ107839">
    <property type="protein sequence ID" value="OSS52784.1"/>
    <property type="molecule type" value="Genomic_DNA"/>
</dbReference>
<dbReference type="PANTHER" id="PTHR43976">
    <property type="entry name" value="SHORT CHAIN DEHYDROGENASE"/>
    <property type="match status" value="1"/>
</dbReference>
<name>A0A1Y2M9I9_EPING</name>
<evidence type="ECO:0000256" key="2">
    <source>
        <dbReference type="ARBA" id="ARBA00023002"/>
    </source>
</evidence>
<evidence type="ECO:0000256" key="3">
    <source>
        <dbReference type="RuleBase" id="RU000363"/>
    </source>
</evidence>
<dbReference type="STRING" id="105696.A0A1Y2M9I9"/>
<dbReference type="InterPro" id="IPR002347">
    <property type="entry name" value="SDR_fam"/>
</dbReference>
<reference evidence="5 6" key="1">
    <citation type="journal article" date="2017" name="Genome Announc.">
        <title>Genome sequence of the saprophytic ascomycete Epicoccum nigrum ICMP 19927 strain isolated from New Zealand.</title>
        <authorList>
            <person name="Fokin M."/>
            <person name="Fleetwood D."/>
            <person name="Weir B.S."/>
            <person name="Villas-Boas S.G."/>
        </authorList>
    </citation>
    <scope>NUCLEOTIDE SEQUENCE [LARGE SCALE GENOMIC DNA]</scope>
    <source>
        <strain evidence="5 6">ICMP 19927</strain>
    </source>
</reference>
<dbReference type="CDD" id="cd05374">
    <property type="entry name" value="17beta-HSD-like_SDR_c"/>
    <property type="match status" value="1"/>
</dbReference>
<dbReference type="GO" id="GO:0016491">
    <property type="term" value="F:oxidoreductase activity"/>
    <property type="evidence" value="ECO:0007669"/>
    <property type="project" value="UniProtKB-KW"/>
</dbReference>
<proteinExistence type="inferred from homology"/>
<keyword evidence="2" id="KW-0560">Oxidoreductase</keyword>
<gene>
    <name evidence="5" type="ORF">B5807_02466</name>
</gene>
<dbReference type="SMART" id="SM00822">
    <property type="entry name" value="PKS_KR"/>
    <property type="match status" value="1"/>
</dbReference>
<dbReference type="InterPro" id="IPR051911">
    <property type="entry name" value="SDR_oxidoreductase"/>
</dbReference>
<keyword evidence="6" id="KW-1185">Reference proteome</keyword>
<evidence type="ECO:0000313" key="5">
    <source>
        <dbReference type="EMBL" id="OSS52784.1"/>
    </source>
</evidence>
<evidence type="ECO:0000256" key="1">
    <source>
        <dbReference type="ARBA" id="ARBA00006484"/>
    </source>
</evidence>
<evidence type="ECO:0000259" key="4">
    <source>
        <dbReference type="SMART" id="SM00822"/>
    </source>
</evidence>
<accession>A0A1Y2M9I9</accession>
<feature type="domain" description="Ketoreductase" evidence="4">
    <location>
        <begin position="15"/>
        <end position="193"/>
    </location>
</feature>
<dbReference type="InterPro" id="IPR057326">
    <property type="entry name" value="KR_dom"/>
</dbReference>
<sequence>MFAANTKPYMLPSDSIWLITGCSSGIGKALAEHIASKSSHRLVATARNISDLQYLPDDNSNILKLVLDVTSPDAVSNAIEQSTGRFGNIDVLVNNAGYALSGDTESATETEAHDIMETNFFGTVRTTLAALPHMRRGGRGGLVMNISSVAGVCAFPGHAFYHASKHAVEGWTESLAKEVSQDWGISFCIVEPAAVKTNFEGHSKKNTVSHPAYADPSMPARMLQRYVDAGLKQGVGMEPKDVARVLYEVAKKGEKVPLHLPLSMNAFGLIKGAFEEKLSALDEIKGVSGSLS</sequence>
<dbReference type="SUPFAM" id="SSF51735">
    <property type="entry name" value="NAD(P)-binding Rossmann-fold domains"/>
    <property type="match status" value="1"/>
</dbReference>
<dbReference type="PANTHER" id="PTHR43976:SF16">
    <property type="entry name" value="SHORT-CHAIN DEHYDROGENASE_REDUCTASE FAMILY PROTEIN"/>
    <property type="match status" value="1"/>
</dbReference>
<dbReference type="InterPro" id="IPR036291">
    <property type="entry name" value="NAD(P)-bd_dom_sf"/>
</dbReference>
<protein>
    <recommendedName>
        <fullName evidence="4">Ketoreductase domain-containing protein</fullName>
    </recommendedName>
</protein>
<dbReference type="Proteomes" id="UP000193240">
    <property type="component" value="Unassembled WGS sequence"/>
</dbReference>
<dbReference type="PRINTS" id="PR00080">
    <property type="entry name" value="SDRFAMILY"/>
</dbReference>
<dbReference type="Gene3D" id="3.40.50.720">
    <property type="entry name" value="NAD(P)-binding Rossmann-like Domain"/>
    <property type="match status" value="1"/>
</dbReference>
<organism evidence="5 6">
    <name type="scientific">Epicoccum nigrum</name>
    <name type="common">Soil fungus</name>
    <name type="synonym">Epicoccum purpurascens</name>
    <dbReference type="NCBI Taxonomy" id="105696"/>
    <lineage>
        <taxon>Eukaryota</taxon>
        <taxon>Fungi</taxon>
        <taxon>Dikarya</taxon>
        <taxon>Ascomycota</taxon>
        <taxon>Pezizomycotina</taxon>
        <taxon>Dothideomycetes</taxon>
        <taxon>Pleosporomycetidae</taxon>
        <taxon>Pleosporales</taxon>
        <taxon>Pleosporineae</taxon>
        <taxon>Didymellaceae</taxon>
        <taxon>Epicoccum</taxon>
    </lineage>
</organism>
<dbReference type="Pfam" id="PF00106">
    <property type="entry name" value="adh_short"/>
    <property type="match status" value="1"/>
</dbReference>
<comment type="similarity">
    <text evidence="1 3">Belongs to the short-chain dehydrogenases/reductases (SDR) family.</text>
</comment>
<evidence type="ECO:0000313" key="6">
    <source>
        <dbReference type="Proteomes" id="UP000193240"/>
    </source>
</evidence>
<dbReference type="OMA" id="FPGHAYY"/>
<dbReference type="PRINTS" id="PR00081">
    <property type="entry name" value="GDHRDH"/>
</dbReference>
<dbReference type="AlphaFoldDB" id="A0A1Y2M9I9"/>
<dbReference type="InParanoid" id="A0A1Y2M9I9"/>